<evidence type="ECO:0000313" key="2">
    <source>
        <dbReference type="Proteomes" id="UP001055072"/>
    </source>
</evidence>
<comment type="caution">
    <text evidence="1">The sequence shown here is derived from an EMBL/GenBank/DDBJ whole genome shotgun (WGS) entry which is preliminary data.</text>
</comment>
<accession>A0ACB8UE58</accession>
<gene>
    <name evidence="1" type="ORF">BDY19DRAFT_884752</name>
</gene>
<name>A0ACB8UE58_9APHY</name>
<protein>
    <submittedName>
        <fullName evidence="1">Uncharacterized protein</fullName>
    </submittedName>
</protein>
<organism evidence="1 2">
    <name type="scientific">Irpex rosettiformis</name>
    <dbReference type="NCBI Taxonomy" id="378272"/>
    <lineage>
        <taxon>Eukaryota</taxon>
        <taxon>Fungi</taxon>
        <taxon>Dikarya</taxon>
        <taxon>Basidiomycota</taxon>
        <taxon>Agaricomycotina</taxon>
        <taxon>Agaricomycetes</taxon>
        <taxon>Polyporales</taxon>
        <taxon>Irpicaceae</taxon>
        <taxon>Irpex</taxon>
    </lineage>
</organism>
<dbReference type="Proteomes" id="UP001055072">
    <property type="component" value="Unassembled WGS sequence"/>
</dbReference>
<reference evidence="1" key="1">
    <citation type="journal article" date="2021" name="Environ. Microbiol.">
        <title>Gene family expansions and transcriptome signatures uncover fungal adaptations to wood decay.</title>
        <authorList>
            <person name="Hage H."/>
            <person name="Miyauchi S."/>
            <person name="Viragh M."/>
            <person name="Drula E."/>
            <person name="Min B."/>
            <person name="Chaduli D."/>
            <person name="Navarro D."/>
            <person name="Favel A."/>
            <person name="Norest M."/>
            <person name="Lesage-Meessen L."/>
            <person name="Balint B."/>
            <person name="Merenyi Z."/>
            <person name="de Eugenio L."/>
            <person name="Morin E."/>
            <person name="Martinez A.T."/>
            <person name="Baldrian P."/>
            <person name="Stursova M."/>
            <person name="Martinez M.J."/>
            <person name="Novotny C."/>
            <person name="Magnuson J.K."/>
            <person name="Spatafora J.W."/>
            <person name="Maurice S."/>
            <person name="Pangilinan J."/>
            <person name="Andreopoulos W."/>
            <person name="LaButti K."/>
            <person name="Hundley H."/>
            <person name="Na H."/>
            <person name="Kuo A."/>
            <person name="Barry K."/>
            <person name="Lipzen A."/>
            <person name="Henrissat B."/>
            <person name="Riley R."/>
            <person name="Ahrendt S."/>
            <person name="Nagy L.G."/>
            <person name="Grigoriev I.V."/>
            <person name="Martin F."/>
            <person name="Rosso M.N."/>
        </authorList>
    </citation>
    <scope>NUCLEOTIDE SEQUENCE</scope>
    <source>
        <strain evidence="1">CBS 384.51</strain>
    </source>
</reference>
<keyword evidence="2" id="KW-1185">Reference proteome</keyword>
<proteinExistence type="predicted"/>
<dbReference type="EMBL" id="MU274904">
    <property type="protein sequence ID" value="KAI0092334.1"/>
    <property type="molecule type" value="Genomic_DNA"/>
</dbReference>
<sequence length="744" mass="82668">MGLLPGGFRYTEEEIMAVYEDLLAIPGEERAGAEAEEDKSVPPLEIVQATLQRLSPEQSPIAENVPSQQALINRLEQFVRDRRESVRPDQSTIADAVSQSTYIASTITEQEWQSLIQLALDEGDITSAEKALNLIQVFDSSISEECLNLVLAHHANNGDVVSADKFIQNSLAEVPTQRQRDLHIKSYLQAARSAAFPTQALHLLHDYELRNLAPPQKTYARVVGHLLQAGSSVAHAHAWDLFSHMRYVAHPTPDAFMYTRMIKACSASAILPTGEPERALDLWTEMTVDKRIPPTAEAYTATIRACARSGRKPYVLEAFRLAKEMMDSHRDARGMSAFSPNSGFFSALLQGAKRIGDLGKVRWILAEMVNNSLLEGSGGNRDREQGVRVAEDAIVKENVMVHVFHAYAAYKPPFKRSMAPIVVAEEGEGAKDVTEKELETTGSEKDGQDIQNQEAQETSGDLVQEEHIRFAQVPPQTHAEVIQEAEALFSRIIADQEPSVSVDSQETSPAVFRRVDVTPRLVNAYLSVHYAHSSVNAWQNIAITLHGKVGTTKNAWSYVELLERCSIIKKGPERLAALKLAEQVWQEWSTVEKAWREGSEEEIAARQVERVYSAMIKILSLAKELDSALDHVRAFVEAYPPSAIREPMERSPLLSTRTSLVGGRPLVRLMNSAEVPDDTVPPLLTFTEIESLHHRLVVAGRVKDIKYLKWVCKSYEGALRARRDAAMRGQATEADSAEAESDNN</sequence>
<evidence type="ECO:0000313" key="1">
    <source>
        <dbReference type="EMBL" id="KAI0092334.1"/>
    </source>
</evidence>